<accession>A0A1L8RCR3</accession>
<evidence type="ECO:0000256" key="1">
    <source>
        <dbReference type="ARBA" id="ARBA00022801"/>
    </source>
</evidence>
<dbReference type="Pfam" id="PF04203">
    <property type="entry name" value="Sortase"/>
    <property type="match status" value="1"/>
</dbReference>
<dbReference type="GO" id="GO:0016787">
    <property type="term" value="F:hydrolase activity"/>
    <property type="evidence" value="ECO:0007669"/>
    <property type="project" value="UniProtKB-KW"/>
</dbReference>
<keyword evidence="5" id="KW-1185">Reference proteome</keyword>
<keyword evidence="1" id="KW-0378">Hydrolase</keyword>
<keyword evidence="3" id="KW-0812">Transmembrane</keyword>
<feature type="active site" description="Proton donor/acceptor" evidence="2">
    <location>
        <position position="158"/>
    </location>
</feature>
<dbReference type="STRING" id="214095.RU97_GL002559"/>
<sequence>MKKDDKINFGLKVIMALLFLTGAAVFSYPFVVDSLNNFIDQQMIAKYQQEANERNAAQRDQLIEEMAQKNAEMSHSTNIPGMGLVEDPFEDAVADAGNPGREYYEEHTLGAIYIPAINVSLPLFDETNDLLLQRGATLLQGTSYPIGGEDSHSVITGHTGLPDKKLFTDLEKLKKGDMFYIDVLGEKLAYKVDSFKTVLPTEIDSLVIQPGRDLVTLLTCTPYMVNTHRLLVTGYRVPYEEEMAQAIQKAQNYHKYRLILMIIGIIAFLALFCYWIWRKIVAFLATKHRYDLRFTIAPQAEVAFELLDKKGQPILLENEPQQASADENGEVLFAAIPGGFYKVRAVAGDWQLVKAKVWRIKDKEFKLRGKTIKRLKKPTRYVLRRGGAK</sequence>
<evidence type="ECO:0000313" key="5">
    <source>
        <dbReference type="Proteomes" id="UP000181884"/>
    </source>
</evidence>
<dbReference type="CDD" id="cd05827">
    <property type="entry name" value="Sortase_C"/>
    <property type="match status" value="1"/>
</dbReference>
<dbReference type="Proteomes" id="UP000181884">
    <property type="component" value="Unassembled WGS sequence"/>
</dbReference>
<dbReference type="NCBIfam" id="NF033745">
    <property type="entry name" value="class_C_sortase"/>
    <property type="match status" value="1"/>
</dbReference>
<keyword evidence="3" id="KW-0472">Membrane</keyword>
<evidence type="ECO:0000256" key="3">
    <source>
        <dbReference type="SAM" id="Phobius"/>
    </source>
</evidence>
<reference evidence="4 5" key="1">
    <citation type="submission" date="2014-12" db="EMBL/GenBank/DDBJ databases">
        <title>Draft genome sequences of 29 type strains of Enterococci.</title>
        <authorList>
            <person name="Zhong Z."/>
            <person name="Sun Z."/>
            <person name="Liu W."/>
            <person name="Zhang W."/>
            <person name="Zhang H."/>
        </authorList>
    </citation>
    <scope>NUCLEOTIDE SEQUENCE [LARGE SCALE GENOMIC DNA]</scope>
    <source>
        <strain evidence="4 5">DSM 17029</strain>
    </source>
</reference>
<proteinExistence type="predicted"/>
<dbReference type="InterPro" id="IPR023365">
    <property type="entry name" value="Sortase_dom-sf"/>
</dbReference>
<dbReference type="InterPro" id="IPR005754">
    <property type="entry name" value="Sortase"/>
</dbReference>
<dbReference type="InterPro" id="IPR042002">
    <property type="entry name" value="Sortase_C"/>
</dbReference>
<dbReference type="EMBL" id="JXKH01000008">
    <property type="protein sequence ID" value="OJG17551.1"/>
    <property type="molecule type" value="Genomic_DNA"/>
</dbReference>
<feature type="active site" description="Acyl-thioester intermediate" evidence="2">
    <location>
        <position position="220"/>
    </location>
</feature>
<organism evidence="4 5">
    <name type="scientific">Enterococcus canis</name>
    <dbReference type="NCBI Taxonomy" id="214095"/>
    <lineage>
        <taxon>Bacteria</taxon>
        <taxon>Bacillati</taxon>
        <taxon>Bacillota</taxon>
        <taxon>Bacilli</taxon>
        <taxon>Lactobacillales</taxon>
        <taxon>Enterococcaceae</taxon>
        <taxon>Enterococcus</taxon>
    </lineage>
</organism>
<protein>
    <recommendedName>
        <fullName evidence="6">Sortase</fullName>
    </recommendedName>
</protein>
<dbReference type="SUPFAM" id="SSF63817">
    <property type="entry name" value="Sortase"/>
    <property type="match status" value="1"/>
</dbReference>
<feature type="transmembrane region" description="Helical" evidence="3">
    <location>
        <begin position="9"/>
        <end position="31"/>
    </location>
</feature>
<dbReference type="RefSeq" id="WP_067390996.1">
    <property type="nucleotide sequence ID" value="NZ_JXKH01000008.1"/>
</dbReference>
<gene>
    <name evidence="4" type="ORF">RU97_GL002559</name>
</gene>
<keyword evidence="3" id="KW-1133">Transmembrane helix</keyword>
<feature type="transmembrane region" description="Helical" evidence="3">
    <location>
        <begin position="258"/>
        <end position="277"/>
    </location>
</feature>
<evidence type="ECO:0008006" key="6">
    <source>
        <dbReference type="Google" id="ProtNLM"/>
    </source>
</evidence>
<comment type="caution">
    <text evidence="4">The sequence shown here is derived from an EMBL/GenBank/DDBJ whole genome shotgun (WGS) entry which is preliminary data.</text>
</comment>
<dbReference type="AlphaFoldDB" id="A0A1L8RCR3"/>
<name>A0A1L8RCR3_9ENTE</name>
<evidence type="ECO:0000256" key="2">
    <source>
        <dbReference type="PIRSR" id="PIRSR605754-1"/>
    </source>
</evidence>
<evidence type="ECO:0000313" key="4">
    <source>
        <dbReference type="EMBL" id="OJG17551.1"/>
    </source>
</evidence>
<dbReference type="NCBIfam" id="TIGR01076">
    <property type="entry name" value="sortase_fam"/>
    <property type="match status" value="1"/>
</dbReference>
<dbReference type="Gene3D" id="2.40.260.10">
    <property type="entry name" value="Sortase"/>
    <property type="match status" value="1"/>
</dbReference>